<dbReference type="PANTHER" id="PTHR35841">
    <property type="entry name" value="PHOSPHONATES-BINDING PERIPLASMIC PROTEIN"/>
    <property type="match status" value="1"/>
</dbReference>
<evidence type="ECO:0000256" key="1">
    <source>
        <dbReference type="ARBA" id="ARBA00007162"/>
    </source>
</evidence>
<feature type="chain" id="PRO_5004059955" evidence="3">
    <location>
        <begin position="23"/>
        <end position="303"/>
    </location>
</feature>
<protein>
    <submittedName>
        <fullName evidence="4">Phosphonates-binding protein</fullName>
    </submittedName>
</protein>
<dbReference type="Proteomes" id="UP000012040">
    <property type="component" value="Chromosome"/>
</dbReference>
<dbReference type="PATRIC" id="fig|1184267.3.peg.467"/>
<dbReference type="EMBL" id="CP003537">
    <property type="protein sequence ID" value="AGH94680.1"/>
    <property type="molecule type" value="Genomic_DNA"/>
</dbReference>
<dbReference type="NCBIfam" id="TIGR01098">
    <property type="entry name" value="3A0109s03R"/>
    <property type="match status" value="1"/>
</dbReference>
<keyword evidence="5" id="KW-1185">Reference proteome</keyword>
<organism evidence="4 5">
    <name type="scientific">Pseudobdellovibrio exovorus JSS</name>
    <dbReference type="NCBI Taxonomy" id="1184267"/>
    <lineage>
        <taxon>Bacteria</taxon>
        <taxon>Pseudomonadati</taxon>
        <taxon>Bdellovibrionota</taxon>
        <taxon>Bdellovibrionia</taxon>
        <taxon>Bdellovibrionales</taxon>
        <taxon>Pseudobdellovibrionaceae</taxon>
        <taxon>Pseudobdellovibrio</taxon>
    </lineage>
</organism>
<dbReference type="SUPFAM" id="SSF53850">
    <property type="entry name" value="Periplasmic binding protein-like II"/>
    <property type="match status" value="1"/>
</dbReference>
<evidence type="ECO:0000256" key="3">
    <source>
        <dbReference type="SAM" id="SignalP"/>
    </source>
</evidence>
<accession>M4V8A4</accession>
<dbReference type="PROSITE" id="PS51257">
    <property type="entry name" value="PROKAR_LIPOPROTEIN"/>
    <property type="match status" value="1"/>
</dbReference>
<dbReference type="OrthoDB" id="5289663at2"/>
<dbReference type="AlphaFoldDB" id="M4V8A4"/>
<evidence type="ECO:0000313" key="4">
    <source>
        <dbReference type="EMBL" id="AGH94680.1"/>
    </source>
</evidence>
<sequence>MPRLKIKNLLFAFLTLSLVACTQNKSELGSKKNPIKFYLVPAQDIMTLTEQGKVLKEYLAKDLGLEVELELPTNYVAVVEAFGSKRADVAILNTLGYVLAHEKYGAEAKLKLINRGRDQYYGQIIVRHDGPKTLKELNGKKFAFVDPTSVSGYLLPQRLFKQEGITIKESVFAGKQDTVVTAVYQKQVDGGATFYTPPDDDGTPKDARWLLRTQYPDIYEKVKILQLTDPIPNNPVVFRKDIPEELKTKIIESLKKYIKTPEGAKVMMDLYHITEFREVADKDYDMVRQYLKDVGMKSHDFVQ</sequence>
<dbReference type="HOGENOM" id="CLU_051472_6_4_7"/>
<reference evidence="4 5" key="1">
    <citation type="journal article" date="2013" name="ISME J.">
        <title>By their genes ye shall know them: genomic signatures of predatory bacteria.</title>
        <authorList>
            <person name="Pasternak Z."/>
            <person name="Pietrokovski S."/>
            <person name="Rotem O."/>
            <person name="Gophna U."/>
            <person name="Lurie-Weinberger M.N."/>
            <person name="Jurkevitch E."/>
        </authorList>
    </citation>
    <scope>NUCLEOTIDE SEQUENCE [LARGE SCALE GENOMIC DNA]</scope>
    <source>
        <strain evidence="4 5">JSS</strain>
    </source>
</reference>
<dbReference type="eggNOG" id="COG3221">
    <property type="taxonomic scope" value="Bacteria"/>
</dbReference>
<name>M4V8A4_9BACT</name>
<dbReference type="KEGG" id="bex:A11Q_460"/>
<feature type="signal peptide" evidence="3">
    <location>
        <begin position="1"/>
        <end position="22"/>
    </location>
</feature>
<evidence type="ECO:0000256" key="2">
    <source>
        <dbReference type="ARBA" id="ARBA00022729"/>
    </source>
</evidence>
<dbReference type="Gene3D" id="3.40.190.10">
    <property type="entry name" value="Periplasmic binding protein-like II"/>
    <property type="match status" value="2"/>
</dbReference>
<dbReference type="GO" id="GO:0043190">
    <property type="term" value="C:ATP-binding cassette (ABC) transporter complex"/>
    <property type="evidence" value="ECO:0007669"/>
    <property type="project" value="InterPro"/>
</dbReference>
<dbReference type="PANTHER" id="PTHR35841:SF1">
    <property type="entry name" value="PHOSPHONATES-BINDING PERIPLASMIC PROTEIN"/>
    <property type="match status" value="1"/>
</dbReference>
<comment type="similarity">
    <text evidence="1">Belongs to the phosphate/phosphite/phosphonate binding protein family.</text>
</comment>
<proteinExistence type="inferred from homology"/>
<evidence type="ECO:0000313" key="5">
    <source>
        <dbReference type="Proteomes" id="UP000012040"/>
    </source>
</evidence>
<dbReference type="GO" id="GO:0055085">
    <property type="term" value="P:transmembrane transport"/>
    <property type="evidence" value="ECO:0007669"/>
    <property type="project" value="InterPro"/>
</dbReference>
<dbReference type="STRING" id="1184267.A11Q_460"/>
<dbReference type="CDD" id="cd01071">
    <property type="entry name" value="PBP2_PhnD_like"/>
    <property type="match status" value="1"/>
</dbReference>
<keyword evidence="2 3" id="KW-0732">Signal</keyword>
<dbReference type="InterPro" id="IPR005770">
    <property type="entry name" value="PhnD"/>
</dbReference>
<dbReference type="Pfam" id="PF12974">
    <property type="entry name" value="Phosphonate-bd"/>
    <property type="match status" value="1"/>
</dbReference>
<gene>
    <name evidence="4" type="ORF">A11Q_460</name>
</gene>